<keyword evidence="8 14" id="KW-0472">Membrane</keyword>
<protein>
    <recommendedName>
        <fullName evidence="15">G-protein coupled receptors family 1 profile domain-containing protein</fullName>
    </recommendedName>
</protein>
<feature type="transmembrane region" description="Helical" evidence="14">
    <location>
        <begin position="87"/>
        <end position="105"/>
    </location>
</feature>
<feature type="transmembrane region" description="Helical" evidence="14">
    <location>
        <begin position="488"/>
        <end position="509"/>
    </location>
</feature>
<evidence type="ECO:0000256" key="3">
    <source>
        <dbReference type="ARBA" id="ARBA00022606"/>
    </source>
</evidence>
<keyword evidence="7 13" id="KW-0297">G-protein coupled receptor</keyword>
<feature type="transmembrane region" description="Helical" evidence="14">
    <location>
        <begin position="621"/>
        <end position="640"/>
    </location>
</feature>
<feature type="transmembrane region" description="Helical" evidence="14">
    <location>
        <begin position="224"/>
        <end position="244"/>
    </location>
</feature>
<accession>A0A6A4S1B0</accession>
<keyword evidence="11" id="KW-0325">Glycoprotein</keyword>
<dbReference type="InterPro" id="IPR017452">
    <property type="entry name" value="GPCR_Rhodpsn_7TM"/>
</dbReference>
<evidence type="ECO:0000256" key="8">
    <source>
        <dbReference type="ARBA" id="ARBA00023136"/>
    </source>
</evidence>
<name>A0A6A4S1B0_SCOMX</name>
<evidence type="ECO:0000256" key="4">
    <source>
        <dbReference type="ARBA" id="ARBA00022692"/>
    </source>
</evidence>
<dbReference type="AlphaFoldDB" id="A0A6A4S1B0"/>
<dbReference type="FunFam" id="1.20.1070.10:FF:000024">
    <property type="entry name" value="Olfactory receptor"/>
    <property type="match status" value="2"/>
</dbReference>
<evidence type="ECO:0000256" key="1">
    <source>
        <dbReference type="ARBA" id="ARBA00004651"/>
    </source>
</evidence>
<comment type="caution">
    <text evidence="16">The sequence shown here is derived from an EMBL/GenBank/DDBJ whole genome shotgun (WGS) entry which is preliminary data.</text>
</comment>
<keyword evidence="5" id="KW-0552">Olfaction</keyword>
<feature type="transmembrane region" description="Helical" evidence="14">
    <location>
        <begin position="445"/>
        <end position="467"/>
    </location>
</feature>
<evidence type="ECO:0000256" key="6">
    <source>
        <dbReference type="ARBA" id="ARBA00022989"/>
    </source>
</evidence>
<dbReference type="PANTHER" id="PTHR26451:SF871">
    <property type="entry name" value="ODORANT RECEPTOR-RELATED"/>
    <property type="match status" value="1"/>
</dbReference>
<evidence type="ECO:0000313" key="17">
    <source>
        <dbReference type="Proteomes" id="UP000438429"/>
    </source>
</evidence>
<dbReference type="InterPro" id="IPR052921">
    <property type="entry name" value="GPCR1_Superfamily_Member"/>
</dbReference>
<feature type="transmembrane region" description="Helical" evidence="14">
    <location>
        <begin position="12"/>
        <end position="34"/>
    </location>
</feature>
<gene>
    <name evidence="16" type="ORF">F2P81_021056</name>
</gene>
<reference evidence="16 17" key="1">
    <citation type="submission" date="2019-06" db="EMBL/GenBank/DDBJ databases">
        <title>Draft genomes of female and male turbot (Scophthalmus maximus).</title>
        <authorList>
            <person name="Xu H."/>
            <person name="Xu X.-W."/>
            <person name="Shao C."/>
            <person name="Chen S."/>
        </authorList>
    </citation>
    <scope>NUCLEOTIDE SEQUENCE [LARGE SCALE GENOMIC DNA]</scope>
    <source>
        <strain evidence="16">Ysfricsl-2016a</strain>
        <tissue evidence="16">Blood</tissue>
    </source>
</reference>
<keyword evidence="4 13" id="KW-0812">Transmembrane</keyword>
<dbReference type="GO" id="GO:0005549">
    <property type="term" value="F:odorant binding"/>
    <property type="evidence" value="ECO:0007669"/>
    <property type="project" value="TreeGrafter"/>
</dbReference>
<feature type="transmembrane region" description="Helical" evidence="14">
    <location>
        <begin position="256"/>
        <end position="280"/>
    </location>
</feature>
<feature type="domain" description="G-protein coupled receptors family 1 profile" evidence="15">
    <location>
        <begin position="26"/>
        <end position="276"/>
    </location>
</feature>
<dbReference type="InterPro" id="IPR000276">
    <property type="entry name" value="GPCR_Rhodpsn"/>
</dbReference>
<evidence type="ECO:0000256" key="11">
    <source>
        <dbReference type="ARBA" id="ARBA00023180"/>
    </source>
</evidence>
<dbReference type="InterPro" id="IPR000725">
    <property type="entry name" value="Olfact_rcpt"/>
</dbReference>
<organism evidence="16 17">
    <name type="scientific">Scophthalmus maximus</name>
    <name type="common">Turbot</name>
    <name type="synonym">Psetta maxima</name>
    <dbReference type="NCBI Taxonomy" id="52904"/>
    <lineage>
        <taxon>Eukaryota</taxon>
        <taxon>Metazoa</taxon>
        <taxon>Chordata</taxon>
        <taxon>Craniata</taxon>
        <taxon>Vertebrata</taxon>
        <taxon>Euteleostomi</taxon>
        <taxon>Actinopterygii</taxon>
        <taxon>Neopterygii</taxon>
        <taxon>Teleostei</taxon>
        <taxon>Neoteleostei</taxon>
        <taxon>Acanthomorphata</taxon>
        <taxon>Carangaria</taxon>
        <taxon>Pleuronectiformes</taxon>
        <taxon>Pleuronectoidei</taxon>
        <taxon>Scophthalmidae</taxon>
        <taxon>Scophthalmus</taxon>
    </lineage>
</organism>
<evidence type="ECO:0000256" key="9">
    <source>
        <dbReference type="ARBA" id="ARBA00023157"/>
    </source>
</evidence>
<dbReference type="PRINTS" id="PR00245">
    <property type="entry name" value="OLFACTORYR"/>
</dbReference>
<evidence type="ECO:0000256" key="10">
    <source>
        <dbReference type="ARBA" id="ARBA00023170"/>
    </source>
</evidence>
<evidence type="ECO:0000256" key="14">
    <source>
        <dbReference type="SAM" id="Phobius"/>
    </source>
</evidence>
<evidence type="ECO:0000256" key="13">
    <source>
        <dbReference type="RuleBase" id="RU000688"/>
    </source>
</evidence>
<keyword evidence="6 14" id="KW-1133">Transmembrane helix</keyword>
<keyword evidence="3" id="KW-0716">Sensory transduction</keyword>
<evidence type="ECO:0000256" key="12">
    <source>
        <dbReference type="ARBA" id="ARBA00023224"/>
    </source>
</evidence>
<feature type="transmembrane region" description="Helical" evidence="14">
    <location>
        <begin position="181"/>
        <end position="203"/>
    </location>
</feature>
<dbReference type="GO" id="GO:0005886">
    <property type="term" value="C:plasma membrane"/>
    <property type="evidence" value="ECO:0007669"/>
    <property type="project" value="UniProtKB-SubCell"/>
</dbReference>
<keyword evidence="10 13" id="KW-0675">Receptor</keyword>
<feature type="transmembrane region" description="Helical" evidence="14">
    <location>
        <begin position="46"/>
        <end position="67"/>
    </location>
</feature>
<feature type="transmembrane region" description="Helical" evidence="14">
    <location>
        <begin position="546"/>
        <end position="566"/>
    </location>
</feature>
<comment type="subcellular location">
    <subcellularLocation>
        <location evidence="1">Cell membrane</location>
        <topology evidence="1">Multi-pass membrane protein</topology>
    </subcellularLocation>
</comment>
<proteinExistence type="inferred from homology"/>
<feature type="transmembrane region" description="Helical" evidence="14">
    <location>
        <begin position="371"/>
        <end position="396"/>
    </location>
</feature>
<keyword evidence="2" id="KW-1003">Cell membrane</keyword>
<evidence type="ECO:0000259" key="15">
    <source>
        <dbReference type="PROSITE" id="PS50262"/>
    </source>
</evidence>
<dbReference type="GO" id="GO:0004930">
    <property type="term" value="F:G protein-coupled receptor activity"/>
    <property type="evidence" value="ECO:0007669"/>
    <property type="project" value="UniProtKB-KW"/>
</dbReference>
<feature type="transmembrane region" description="Helical" evidence="14">
    <location>
        <begin position="126"/>
        <end position="147"/>
    </location>
</feature>
<dbReference type="PROSITE" id="PS00237">
    <property type="entry name" value="G_PROTEIN_RECEP_F1_1"/>
    <property type="match status" value="2"/>
</dbReference>
<evidence type="ECO:0000256" key="7">
    <source>
        <dbReference type="ARBA" id="ARBA00023040"/>
    </source>
</evidence>
<dbReference type="PROSITE" id="PS50262">
    <property type="entry name" value="G_PROTEIN_RECEP_F1_2"/>
    <property type="match status" value="2"/>
</dbReference>
<dbReference type="GO" id="GO:0004984">
    <property type="term" value="F:olfactory receptor activity"/>
    <property type="evidence" value="ECO:0007669"/>
    <property type="project" value="InterPro"/>
</dbReference>
<dbReference type="Gene3D" id="1.20.1070.10">
    <property type="entry name" value="Rhodopsin 7-helix transmembrane proteins"/>
    <property type="match status" value="2"/>
</dbReference>
<dbReference type="PRINTS" id="PR00237">
    <property type="entry name" value="GPCRRHODOPSN"/>
</dbReference>
<dbReference type="SUPFAM" id="SSF81321">
    <property type="entry name" value="Family A G protein-coupled receptor-like"/>
    <property type="match status" value="2"/>
</dbReference>
<feature type="domain" description="G-protein coupled receptors family 1 profile" evidence="15">
    <location>
        <begin position="387"/>
        <end position="638"/>
    </location>
</feature>
<dbReference type="Pfam" id="PF13853">
    <property type="entry name" value="7tm_4"/>
    <property type="match status" value="2"/>
</dbReference>
<keyword evidence="9" id="KW-1015">Disulfide bond</keyword>
<dbReference type="PANTHER" id="PTHR26451">
    <property type="entry name" value="G_PROTEIN_RECEP_F1_2 DOMAIN-CONTAINING PROTEIN"/>
    <property type="match status" value="1"/>
</dbReference>
<evidence type="ECO:0000313" key="16">
    <source>
        <dbReference type="EMBL" id="KAF0026319.1"/>
    </source>
</evidence>
<evidence type="ECO:0000256" key="5">
    <source>
        <dbReference type="ARBA" id="ARBA00022725"/>
    </source>
</evidence>
<feature type="transmembrane region" description="Helical" evidence="14">
    <location>
        <begin position="587"/>
        <end position="609"/>
    </location>
</feature>
<dbReference type="EMBL" id="VEVO01000019">
    <property type="protein sequence ID" value="KAF0026319.1"/>
    <property type="molecule type" value="Genomic_DNA"/>
</dbReference>
<comment type="similarity">
    <text evidence="13">Belongs to the G-protein coupled receptor 1 family.</text>
</comment>
<keyword evidence="12 13" id="KW-0807">Transducer</keyword>
<sequence>MFVDIGNYQYPAFVFCLLLYSFIVSANLVIILVISRERSLHEPMYIFIALLSVNSLYGSAGFFPRFLVDLLSDSHLISRPACFTQIYVIYTYAAYEMTILGVMAYDRYVAVCHPLHYHRKMTSKTVYYLTALAWFFPTFVLTAVISMSAGLPLCGNEIQKVFCANWSVVKLSCVSTAVNNVVGLLLTIGIVFLPLFYVLYTYLRIVVVCWKKSAEFKVKVLQSCLPHMVSFVIYSITGFCDIALSRYDPEELNPLVAVILSLEFVVIPPVLNPLVPFYFYNSKQFVTSKENRKLEFPDVVLPWTQQFLKGCVEAEEESQDRRHSLTVCRHIGGGRVQHLDSTDFFSLNMDNVSAVRILTLSGINETMNYRIAIFSLTLLYYSLILVFNISLIAVIISDENLHEPMYVLLCSFCINGLYGTTGFYPKFLSDLLSSSSPEISYEGCLLQAFVMYSFACCDLSILAVMAYDRYLAICRPLHYHSLMSRRRLSQLVCVSWLTPFCVFSISVLLTSRLKLCGSNLQKLFCVNWVIVKLACSDSDTVSNNVVSYATIVIYVSHGLFIIWTYMHLIKNCVRSKEDRVKFMQTCVPHLISLLTFLVVIVFDLMYMRFGSTDLPQSLQNFIAIEFLLIPPLMNPLIYGFKLTKIRKKILCLVHVGRT</sequence>
<evidence type="ECO:0000256" key="2">
    <source>
        <dbReference type="ARBA" id="ARBA00022475"/>
    </source>
</evidence>
<dbReference type="Proteomes" id="UP000438429">
    <property type="component" value="Unassembled WGS sequence"/>
</dbReference>